<dbReference type="Gene3D" id="3.60.21.70">
    <property type="entry name" value="PhoD-like phosphatase"/>
    <property type="match status" value="1"/>
</dbReference>
<protein>
    <submittedName>
        <fullName evidence="3">Alkaline phosphatase D family protein</fullName>
        <ecNumber evidence="3">3.1.3.1</ecNumber>
    </submittedName>
</protein>
<comment type="caution">
    <text evidence="3">The sequence shown here is derived from an EMBL/GenBank/DDBJ whole genome shotgun (WGS) entry which is preliminary data.</text>
</comment>
<evidence type="ECO:0000259" key="2">
    <source>
        <dbReference type="Pfam" id="PF09423"/>
    </source>
</evidence>
<dbReference type="Proteomes" id="UP001247805">
    <property type="component" value="Unassembled WGS sequence"/>
</dbReference>
<dbReference type="InterPro" id="IPR029052">
    <property type="entry name" value="Metallo-depent_PP-like"/>
</dbReference>
<dbReference type="Pfam" id="PF09423">
    <property type="entry name" value="PhoD"/>
    <property type="match status" value="1"/>
</dbReference>
<proteinExistence type="predicted"/>
<feature type="signal peptide" evidence="1">
    <location>
        <begin position="1"/>
        <end position="34"/>
    </location>
</feature>
<evidence type="ECO:0000313" key="4">
    <source>
        <dbReference type="Proteomes" id="UP001247805"/>
    </source>
</evidence>
<reference evidence="3 4" key="1">
    <citation type="submission" date="2023-10" db="EMBL/GenBank/DDBJ databases">
        <title>Glaciecola aquimarina strain GGW-M5 nov., isolated from a coastal seawater.</title>
        <authorList>
            <person name="Bayburt H."/>
            <person name="Kim J.M."/>
            <person name="Choi B.J."/>
            <person name="Jeon C.O."/>
        </authorList>
    </citation>
    <scope>NUCLEOTIDE SEQUENCE [LARGE SCALE GENOMIC DNA]</scope>
    <source>
        <strain evidence="3 4">KCTC 32108</strain>
    </source>
</reference>
<evidence type="ECO:0000256" key="1">
    <source>
        <dbReference type="SAM" id="SignalP"/>
    </source>
</evidence>
<keyword evidence="3" id="KW-0378">Hydrolase</keyword>
<dbReference type="EMBL" id="JAWDIO010000002">
    <property type="protein sequence ID" value="MDU0354264.1"/>
    <property type="molecule type" value="Genomic_DNA"/>
</dbReference>
<dbReference type="PANTHER" id="PTHR33987:SF1">
    <property type="entry name" value="CALCINEURIN-LIKE METALLO-PHOSPHOESTERASE SUPERFAMILY PROTEIN"/>
    <property type="match status" value="1"/>
</dbReference>
<dbReference type="PANTHER" id="PTHR33987">
    <property type="entry name" value="CALCINEURIN-LIKE METALLO-PHOSPHOESTERASE SUPERFAMILY PROTEIN"/>
    <property type="match status" value="1"/>
</dbReference>
<dbReference type="EC" id="3.1.3.1" evidence="3"/>
<accession>A0ABU3SW83</accession>
<feature type="chain" id="PRO_5047337176" evidence="1">
    <location>
        <begin position="35"/>
        <end position="360"/>
    </location>
</feature>
<dbReference type="InterPro" id="IPR038607">
    <property type="entry name" value="PhoD-like_sf"/>
</dbReference>
<dbReference type="InterPro" id="IPR018946">
    <property type="entry name" value="PhoD-like_MPP"/>
</dbReference>
<dbReference type="GO" id="GO:0004035">
    <property type="term" value="F:alkaline phosphatase activity"/>
    <property type="evidence" value="ECO:0007669"/>
    <property type="project" value="UniProtKB-EC"/>
</dbReference>
<gene>
    <name evidence="3" type="ORF">RS130_10260</name>
</gene>
<keyword evidence="1" id="KW-0732">Signal</keyword>
<dbReference type="CDD" id="cd07389">
    <property type="entry name" value="MPP_PhoD"/>
    <property type="match status" value="1"/>
</dbReference>
<feature type="domain" description="PhoD-like phosphatase metallophosphatase" evidence="2">
    <location>
        <begin position="57"/>
        <end position="315"/>
    </location>
</feature>
<evidence type="ECO:0000313" key="3">
    <source>
        <dbReference type="EMBL" id="MDU0354264.1"/>
    </source>
</evidence>
<name>A0ABU3SW83_9ALTE</name>
<organism evidence="3 4">
    <name type="scientific">Paraglaciecola aquimarina</name>
    <dbReference type="NCBI Taxonomy" id="1235557"/>
    <lineage>
        <taxon>Bacteria</taxon>
        <taxon>Pseudomonadati</taxon>
        <taxon>Pseudomonadota</taxon>
        <taxon>Gammaproteobacteria</taxon>
        <taxon>Alteromonadales</taxon>
        <taxon>Alteromonadaceae</taxon>
        <taxon>Paraglaciecola</taxon>
    </lineage>
</organism>
<dbReference type="RefSeq" id="WP_316025877.1">
    <property type="nucleotide sequence ID" value="NZ_JAWDIO010000002.1"/>
</dbReference>
<dbReference type="SUPFAM" id="SSF56300">
    <property type="entry name" value="Metallo-dependent phosphatases"/>
    <property type="match status" value="1"/>
</dbReference>
<sequence length="360" mass="41176">MFKTISSRLCDTFANRLYLCLLCIGLLSINVASANTQVSPQHYKIIFGSCLHQDKAQPIWQAINQEQADLFVLLGDNVYGDTEDMKALEAKYAKQWQKPGMQKMLANTPLIGIWDDHDFGENDAGVEYPQKEASRQIMLDYFNEPADSIRRTRKDGIYTSYIFGKAPMRIQIILPDLRWNRTKLNSVGKLSYMTNKAPKNLGPYEPSEEPSASMLGDTQWQWLEQQLQQPADVRIMASSLQLLPEFTGWESWANFPKERQRFLDLLDKYQVYNLVVVSGDTHWSELSQVTRKNQQPLWEMTASGLTEEWKNVSPNKHRVGDSYSQANYGVIDIKVTGKTQLEMSIKDVEGAVKMQTSLTL</sequence>
<keyword evidence="4" id="KW-1185">Reference proteome</keyword>